<name>A0AAV3Y456_9GAST</name>
<organism evidence="1 2">
    <name type="scientific">Plakobranchus ocellatus</name>
    <dbReference type="NCBI Taxonomy" id="259542"/>
    <lineage>
        <taxon>Eukaryota</taxon>
        <taxon>Metazoa</taxon>
        <taxon>Spiralia</taxon>
        <taxon>Lophotrochozoa</taxon>
        <taxon>Mollusca</taxon>
        <taxon>Gastropoda</taxon>
        <taxon>Heterobranchia</taxon>
        <taxon>Euthyneura</taxon>
        <taxon>Panpulmonata</taxon>
        <taxon>Sacoglossa</taxon>
        <taxon>Placobranchoidea</taxon>
        <taxon>Plakobranchidae</taxon>
        <taxon>Plakobranchus</taxon>
    </lineage>
</organism>
<gene>
    <name evidence="1" type="ORF">PoB_000433000</name>
</gene>
<comment type="caution">
    <text evidence="1">The sequence shown here is derived from an EMBL/GenBank/DDBJ whole genome shotgun (WGS) entry which is preliminary data.</text>
</comment>
<dbReference type="AlphaFoldDB" id="A0AAV3Y456"/>
<keyword evidence="2" id="KW-1185">Reference proteome</keyword>
<proteinExistence type="predicted"/>
<evidence type="ECO:0000313" key="2">
    <source>
        <dbReference type="Proteomes" id="UP000735302"/>
    </source>
</evidence>
<reference evidence="1 2" key="1">
    <citation type="journal article" date="2021" name="Elife">
        <title>Chloroplast acquisition without the gene transfer in kleptoplastic sea slugs, Plakobranchus ocellatus.</title>
        <authorList>
            <person name="Maeda T."/>
            <person name="Takahashi S."/>
            <person name="Yoshida T."/>
            <person name="Shimamura S."/>
            <person name="Takaki Y."/>
            <person name="Nagai Y."/>
            <person name="Toyoda A."/>
            <person name="Suzuki Y."/>
            <person name="Arimoto A."/>
            <person name="Ishii H."/>
            <person name="Satoh N."/>
            <person name="Nishiyama T."/>
            <person name="Hasebe M."/>
            <person name="Maruyama T."/>
            <person name="Minagawa J."/>
            <person name="Obokata J."/>
            <person name="Shigenobu S."/>
        </authorList>
    </citation>
    <scope>NUCLEOTIDE SEQUENCE [LARGE SCALE GENOMIC DNA]</scope>
</reference>
<accession>A0AAV3Y456</accession>
<sequence length="117" mass="13075">MKLRQKGPCGSQGEFANHCAREALLVIKWTSHKKNRAPAIRIKTDKIKRDKALMKITPFLICPSAICVCPSASGLRRFGPCRSWCFPKTGLNSPQKPSLKISGELSKLSYLIYLQSK</sequence>
<dbReference type="Proteomes" id="UP000735302">
    <property type="component" value="Unassembled WGS sequence"/>
</dbReference>
<protein>
    <submittedName>
        <fullName evidence="1">Uncharacterized protein</fullName>
    </submittedName>
</protein>
<dbReference type="EMBL" id="BLXT01000501">
    <property type="protein sequence ID" value="GFN77824.1"/>
    <property type="molecule type" value="Genomic_DNA"/>
</dbReference>
<evidence type="ECO:0000313" key="1">
    <source>
        <dbReference type="EMBL" id="GFN77824.1"/>
    </source>
</evidence>